<proteinExistence type="predicted"/>
<dbReference type="EMBL" id="BKCJ010415412">
    <property type="protein sequence ID" value="GFA38811.1"/>
    <property type="molecule type" value="Genomic_DNA"/>
</dbReference>
<organism evidence="1">
    <name type="scientific">Tanacetum cinerariifolium</name>
    <name type="common">Dalmatian daisy</name>
    <name type="synonym">Chrysanthemum cinerariifolium</name>
    <dbReference type="NCBI Taxonomy" id="118510"/>
    <lineage>
        <taxon>Eukaryota</taxon>
        <taxon>Viridiplantae</taxon>
        <taxon>Streptophyta</taxon>
        <taxon>Embryophyta</taxon>
        <taxon>Tracheophyta</taxon>
        <taxon>Spermatophyta</taxon>
        <taxon>Magnoliopsida</taxon>
        <taxon>eudicotyledons</taxon>
        <taxon>Gunneridae</taxon>
        <taxon>Pentapetalae</taxon>
        <taxon>asterids</taxon>
        <taxon>campanulids</taxon>
        <taxon>Asterales</taxon>
        <taxon>Asteraceae</taxon>
        <taxon>Asteroideae</taxon>
        <taxon>Anthemideae</taxon>
        <taxon>Anthemidinae</taxon>
        <taxon>Tanacetum</taxon>
    </lineage>
</organism>
<comment type="caution">
    <text evidence="1">The sequence shown here is derived from an EMBL/GenBank/DDBJ whole genome shotgun (WGS) entry which is preliminary data.</text>
</comment>
<reference evidence="1" key="1">
    <citation type="journal article" date="2019" name="Sci. Rep.">
        <title>Draft genome of Tanacetum cinerariifolium, the natural source of mosquito coil.</title>
        <authorList>
            <person name="Yamashiro T."/>
            <person name="Shiraishi A."/>
            <person name="Satake H."/>
            <person name="Nakayama K."/>
        </authorList>
    </citation>
    <scope>NUCLEOTIDE SEQUENCE</scope>
</reference>
<protein>
    <submittedName>
        <fullName evidence="1">Uncharacterized protein</fullName>
    </submittedName>
</protein>
<dbReference type="AlphaFoldDB" id="A0A699JIF1"/>
<evidence type="ECO:0000313" key="1">
    <source>
        <dbReference type="EMBL" id="GFA38811.1"/>
    </source>
</evidence>
<accession>A0A699JIF1</accession>
<gene>
    <name evidence="1" type="ORF">Tci_610783</name>
</gene>
<sequence length="108" mass="12060">MLISSVPLHEGWLIWSTVWSIVLGEREDDSCLVINLSGKTYAPVQFISNRQITFASVTSAASSNTFFQNRSAASPHMMMTSTSSSSSVRHCKRGMYVFAYFTSCFIQM</sequence>
<name>A0A699JIF1_TANCI</name>